<dbReference type="InterPro" id="IPR017953">
    <property type="entry name" value="Carbohydrate_kinase_pred_CS"/>
</dbReference>
<evidence type="ECO:0000256" key="6">
    <source>
        <dbReference type="ARBA" id="ARBA00022741"/>
    </source>
</evidence>
<keyword evidence="12 17" id="KW-0456">Lyase</keyword>
<comment type="catalytic activity">
    <reaction evidence="1 18 19">
        <text>(6R)-NADHX = (6S)-NADHX</text>
        <dbReference type="Rhea" id="RHEA:32215"/>
        <dbReference type="ChEBI" id="CHEBI:64074"/>
        <dbReference type="ChEBI" id="CHEBI:64075"/>
        <dbReference type="EC" id="5.1.99.6"/>
    </reaction>
</comment>
<dbReference type="HAMAP" id="MF_01966">
    <property type="entry name" value="NADHX_epimerase"/>
    <property type="match status" value="1"/>
</dbReference>
<comment type="catalytic activity">
    <reaction evidence="2 18 19">
        <text>(6R)-NADPHX = (6S)-NADPHX</text>
        <dbReference type="Rhea" id="RHEA:32227"/>
        <dbReference type="ChEBI" id="CHEBI:64076"/>
        <dbReference type="ChEBI" id="CHEBI:64077"/>
        <dbReference type="EC" id="5.1.99.6"/>
    </reaction>
</comment>
<evidence type="ECO:0000259" key="21">
    <source>
        <dbReference type="PROSITE" id="PS51385"/>
    </source>
</evidence>
<feature type="binding site" evidence="18">
    <location>
        <position position="130"/>
    </location>
    <ligand>
        <name>K(+)</name>
        <dbReference type="ChEBI" id="CHEBI:29103"/>
    </ligand>
</feature>
<feature type="binding site" evidence="17">
    <location>
        <position position="452"/>
    </location>
    <ligand>
        <name>(6S)-NADPHX</name>
        <dbReference type="ChEBI" id="CHEBI:64076"/>
    </ligand>
</feature>
<dbReference type="EMBL" id="LIZT01000014">
    <property type="protein sequence ID" value="KPJ50695.1"/>
    <property type="molecule type" value="Genomic_DNA"/>
</dbReference>
<dbReference type="Pfam" id="PF01256">
    <property type="entry name" value="Carb_kinase"/>
    <property type="match status" value="1"/>
</dbReference>
<evidence type="ECO:0000256" key="13">
    <source>
        <dbReference type="ARBA" id="ARBA00023268"/>
    </source>
</evidence>
<dbReference type="SUPFAM" id="SSF64153">
    <property type="entry name" value="YjeF N-terminal domain-like"/>
    <property type="match status" value="1"/>
</dbReference>
<evidence type="ECO:0000259" key="20">
    <source>
        <dbReference type="PROSITE" id="PS51383"/>
    </source>
</evidence>
<comment type="subunit">
    <text evidence="17">Homotetramer.</text>
</comment>
<reference evidence="22 23" key="1">
    <citation type="journal article" date="2015" name="Microbiome">
        <title>Genomic resolution of linkages in carbon, nitrogen, and sulfur cycling among widespread estuary sediment bacteria.</title>
        <authorList>
            <person name="Baker B.J."/>
            <person name="Lazar C.S."/>
            <person name="Teske A.P."/>
            <person name="Dick G.J."/>
        </authorList>
    </citation>
    <scope>NUCLEOTIDE SEQUENCE [LARGE SCALE GENOMIC DNA]</scope>
    <source>
        <strain evidence="22">DG_26</strain>
    </source>
</reference>
<dbReference type="InterPro" id="IPR030677">
    <property type="entry name" value="Nnr"/>
</dbReference>
<organism evidence="22 23">
    <name type="scientific">candidate division TA06 bacterium DG_26</name>
    <dbReference type="NCBI Taxonomy" id="1703771"/>
    <lineage>
        <taxon>Bacteria</taxon>
        <taxon>Bacteria division TA06</taxon>
    </lineage>
</organism>
<dbReference type="PATRIC" id="fig|1703771.3.peg.260"/>
<evidence type="ECO:0000256" key="12">
    <source>
        <dbReference type="ARBA" id="ARBA00023239"/>
    </source>
</evidence>
<dbReference type="PROSITE" id="PS51385">
    <property type="entry name" value="YJEF_N"/>
    <property type="match status" value="1"/>
</dbReference>
<comment type="similarity">
    <text evidence="3 19">In the N-terminal section; belongs to the NnrE/AIBP family.</text>
</comment>
<evidence type="ECO:0000256" key="11">
    <source>
        <dbReference type="ARBA" id="ARBA00023235"/>
    </source>
</evidence>
<evidence type="ECO:0000256" key="7">
    <source>
        <dbReference type="ARBA" id="ARBA00022840"/>
    </source>
</evidence>
<evidence type="ECO:0000256" key="17">
    <source>
        <dbReference type="HAMAP-Rule" id="MF_01965"/>
    </source>
</evidence>
<comment type="cofactor">
    <cofactor evidence="18 19">
        <name>K(+)</name>
        <dbReference type="ChEBI" id="CHEBI:29103"/>
    </cofactor>
    <text evidence="18 19">Binds 1 potassium ion per subunit.</text>
</comment>
<evidence type="ECO:0000313" key="22">
    <source>
        <dbReference type="EMBL" id="KPJ50695.1"/>
    </source>
</evidence>
<dbReference type="GO" id="GO:0046872">
    <property type="term" value="F:metal ion binding"/>
    <property type="evidence" value="ECO:0007669"/>
    <property type="project" value="UniProtKB-UniRule"/>
</dbReference>
<evidence type="ECO:0000256" key="19">
    <source>
        <dbReference type="PIRNR" id="PIRNR017184"/>
    </source>
</evidence>
<dbReference type="EC" id="4.2.1.136" evidence="19"/>
<comment type="function">
    <text evidence="14 19">Bifunctional enzyme that catalyzes the epimerization of the S- and R-forms of NAD(P)HX and the dehydration of the S-form of NAD(P)HX at the expense of ADP, which is converted to AMP. This allows the repair of both epimers of NAD(P)HX, a damaged form of NAD(P)H that is a result of enzymatic or heat-dependent hydration.</text>
</comment>
<comment type="caution">
    <text evidence="18">Lacks conserved residue(s) required for the propagation of feature annotation.</text>
</comment>
<evidence type="ECO:0000256" key="18">
    <source>
        <dbReference type="HAMAP-Rule" id="MF_01966"/>
    </source>
</evidence>
<dbReference type="Proteomes" id="UP000051124">
    <property type="component" value="Unassembled WGS sequence"/>
</dbReference>
<feature type="binding site" evidence="17">
    <location>
        <position position="385"/>
    </location>
    <ligand>
        <name>(6S)-NADPHX</name>
        <dbReference type="ChEBI" id="CHEBI:64076"/>
    </ligand>
</feature>
<dbReference type="PANTHER" id="PTHR12592:SF0">
    <property type="entry name" value="ATP-DEPENDENT (S)-NAD(P)H-HYDRATE DEHYDRATASE"/>
    <property type="match status" value="1"/>
</dbReference>
<dbReference type="HAMAP" id="MF_01965">
    <property type="entry name" value="NADHX_dehydratase"/>
    <property type="match status" value="1"/>
</dbReference>
<keyword evidence="10 17" id="KW-0520">NAD</keyword>
<dbReference type="GO" id="GO:0110051">
    <property type="term" value="P:metabolite repair"/>
    <property type="evidence" value="ECO:0007669"/>
    <property type="project" value="TreeGrafter"/>
</dbReference>
<feature type="binding site" evidence="17">
    <location>
        <position position="263"/>
    </location>
    <ligand>
        <name>(6S)-NADPHX</name>
        <dbReference type="ChEBI" id="CHEBI:64076"/>
    </ligand>
</feature>
<dbReference type="Gene3D" id="3.40.50.10260">
    <property type="entry name" value="YjeF N-terminal domain"/>
    <property type="match status" value="1"/>
</dbReference>
<dbReference type="Gene3D" id="3.40.1190.20">
    <property type="match status" value="1"/>
</dbReference>
<sequence>MFCASVEQMKSIDRRAITQYGIPGVVLMENAGRGVVTVIEKSFAVGRGAEVLVVCGVGNNGGDGMVVCRHLLRRGASPRCFLVGKKSRMKGDAKTNLHILEKCGIDVVEIEDRIPRQFTRSLGRSVLVVDALFGTGFRGKLKGCALEVVERINRSRLPVVSIDCPSGLNVDTGCVDGSCVEATATVTMCVPKVGLVFYPGRRWVGELWVVDIGVPEQAIAEEGMLTSLLESHDIHMPPRDPAGHKTTFGWVAIVAGSSGLTGAGAMASLACLRCGAGMATLCLPESLNAALEAKLTEVMTYPLPETDAKTLSLNALELMAPVLKKADVVAVGPGLSTHPETEQLVRSLIEKVDLPMVVDADGLNALSGKLRILRRRKAATILTPHPGEMARLTKMGVPEIMANKPGVATRFAGENRVTTVLKGAPTIIASPKGEVLINSTGSSALATAGSGDVLTGVIAGLLAQGLSSTDAAATGVFLHGLAGDIMAERRTEYGVIATDLLESIPEAIELVLGSERGFFEGGVRRVL</sequence>
<dbReference type="InterPro" id="IPR036652">
    <property type="entry name" value="YjeF_N_dom_sf"/>
</dbReference>
<evidence type="ECO:0000256" key="9">
    <source>
        <dbReference type="ARBA" id="ARBA00022958"/>
    </source>
</evidence>
<keyword evidence="13" id="KW-0511">Multifunctional enzyme</keyword>
<keyword evidence="7 17" id="KW-0067">ATP-binding</keyword>
<dbReference type="CDD" id="cd01171">
    <property type="entry name" value="YXKO-related"/>
    <property type="match status" value="1"/>
</dbReference>
<dbReference type="NCBIfam" id="TIGR00196">
    <property type="entry name" value="yjeF_cterm"/>
    <property type="match status" value="1"/>
</dbReference>
<evidence type="ECO:0000256" key="1">
    <source>
        <dbReference type="ARBA" id="ARBA00000013"/>
    </source>
</evidence>
<feature type="binding site" evidence="18">
    <location>
        <position position="163"/>
    </location>
    <ligand>
        <name>(6S)-NADPHX</name>
        <dbReference type="ChEBI" id="CHEBI:64076"/>
    </ligand>
</feature>
<comment type="function">
    <text evidence="18">Catalyzes the epimerization of the S- and R-forms of NAD(P)HX, a damaged form of NAD(P)H that is a result of enzymatic or heat-dependent hydration. This is a prerequisite for the S-specific NAD(P)H-hydrate dehydratase to allow the repair of both epimers of NAD(P)HX.</text>
</comment>
<feature type="binding site" evidence="18">
    <location>
        <position position="166"/>
    </location>
    <ligand>
        <name>K(+)</name>
        <dbReference type="ChEBI" id="CHEBI:29103"/>
    </ligand>
</feature>
<comment type="caution">
    <text evidence="22">The sequence shown here is derived from an EMBL/GenBank/DDBJ whole genome shotgun (WGS) entry which is preliminary data.</text>
</comment>
<dbReference type="GO" id="GO:0052856">
    <property type="term" value="F:NAD(P)HX epimerase activity"/>
    <property type="evidence" value="ECO:0007669"/>
    <property type="project" value="UniProtKB-UniRule"/>
</dbReference>
<dbReference type="GO" id="GO:0052855">
    <property type="term" value="F:ADP-dependent NAD(P)H-hydrate dehydratase activity"/>
    <property type="evidence" value="ECO:0007669"/>
    <property type="project" value="UniProtKB-UniRule"/>
</dbReference>
<proteinExistence type="inferred from homology"/>
<evidence type="ECO:0000256" key="4">
    <source>
        <dbReference type="ARBA" id="ARBA00009524"/>
    </source>
</evidence>
<keyword evidence="5 18" id="KW-0479">Metal-binding</keyword>
<gene>
    <name evidence="17" type="primary">nnrD</name>
    <name evidence="18" type="synonym">nnrE</name>
    <name evidence="22" type="ORF">AMJ40_02085</name>
</gene>
<evidence type="ECO:0000256" key="2">
    <source>
        <dbReference type="ARBA" id="ARBA00000909"/>
    </source>
</evidence>
<dbReference type="InterPro" id="IPR029056">
    <property type="entry name" value="Ribokinase-like"/>
</dbReference>
<dbReference type="GO" id="GO:0046496">
    <property type="term" value="P:nicotinamide nucleotide metabolic process"/>
    <property type="evidence" value="ECO:0007669"/>
    <property type="project" value="UniProtKB-UniRule"/>
</dbReference>
<dbReference type="PANTHER" id="PTHR12592">
    <property type="entry name" value="ATP-DEPENDENT (S)-NAD(P)H-HYDRATE DEHYDRATASE FAMILY MEMBER"/>
    <property type="match status" value="1"/>
</dbReference>
<dbReference type="NCBIfam" id="TIGR00197">
    <property type="entry name" value="yjeF_nterm"/>
    <property type="match status" value="1"/>
</dbReference>
<dbReference type="PROSITE" id="PS01050">
    <property type="entry name" value="YJEF_C_2"/>
    <property type="match status" value="1"/>
</dbReference>
<evidence type="ECO:0000256" key="14">
    <source>
        <dbReference type="ARBA" id="ARBA00025153"/>
    </source>
</evidence>
<keyword evidence="11 18" id="KW-0413">Isomerase</keyword>
<comment type="similarity">
    <text evidence="4 19">In the C-terminal section; belongs to the NnrD/CARKD family.</text>
</comment>
<protein>
    <recommendedName>
        <fullName evidence="19">Bifunctional NAD(P)H-hydrate repair enzyme</fullName>
    </recommendedName>
    <alternativeName>
        <fullName evidence="19">Nicotinamide nucleotide repair protein</fullName>
    </alternativeName>
    <domain>
        <recommendedName>
            <fullName evidence="19">ADP-dependent (S)-NAD(P)H-hydrate dehydratase</fullName>
            <ecNumber evidence="19">4.2.1.136</ecNumber>
        </recommendedName>
        <alternativeName>
            <fullName evidence="19">ADP-dependent NAD(P)HX dehydratase</fullName>
        </alternativeName>
    </domain>
    <domain>
        <recommendedName>
            <fullName evidence="19">NAD(P)H-hydrate epimerase</fullName>
            <ecNumber evidence="19">5.1.99.6</ecNumber>
        </recommendedName>
    </domain>
</protein>
<feature type="binding site" evidence="17">
    <location>
        <position position="451"/>
    </location>
    <ligand>
        <name>AMP</name>
        <dbReference type="ChEBI" id="CHEBI:456215"/>
    </ligand>
</feature>
<feature type="binding site" evidence="18">
    <location>
        <position position="60"/>
    </location>
    <ligand>
        <name>K(+)</name>
        <dbReference type="ChEBI" id="CHEBI:29103"/>
    </ligand>
</feature>
<keyword evidence="9 18" id="KW-0630">Potassium</keyword>
<feature type="binding site" evidence="17">
    <location>
        <begin position="422"/>
        <end position="426"/>
    </location>
    <ligand>
        <name>AMP</name>
        <dbReference type="ChEBI" id="CHEBI:456215"/>
    </ligand>
</feature>
<dbReference type="InterPro" id="IPR000631">
    <property type="entry name" value="CARKD"/>
</dbReference>
<comment type="similarity">
    <text evidence="17">Belongs to the NnrD/CARKD family.</text>
</comment>
<dbReference type="SUPFAM" id="SSF53613">
    <property type="entry name" value="Ribokinase-like"/>
    <property type="match status" value="1"/>
</dbReference>
<feature type="binding site" evidence="18">
    <location>
        <begin position="134"/>
        <end position="140"/>
    </location>
    <ligand>
        <name>(6S)-NADPHX</name>
        <dbReference type="ChEBI" id="CHEBI:64076"/>
    </ligand>
</feature>
<dbReference type="PIRSF" id="PIRSF017184">
    <property type="entry name" value="Nnr"/>
    <property type="match status" value="1"/>
</dbReference>
<dbReference type="GO" id="GO:0005524">
    <property type="term" value="F:ATP binding"/>
    <property type="evidence" value="ECO:0007669"/>
    <property type="project" value="UniProtKB-UniRule"/>
</dbReference>
<evidence type="ECO:0000256" key="16">
    <source>
        <dbReference type="ARBA" id="ARBA00049209"/>
    </source>
</evidence>
<feature type="binding site" evidence="18">
    <location>
        <begin position="59"/>
        <end position="63"/>
    </location>
    <ligand>
        <name>(6S)-NADPHX</name>
        <dbReference type="ChEBI" id="CHEBI:64076"/>
    </ligand>
</feature>
<feature type="binding site" evidence="17">
    <location>
        <position position="334"/>
    </location>
    <ligand>
        <name>(6S)-NADPHX</name>
        <dbReference type="ChEBI" id="CHEBI:64076"/>
    </ligand>
</feature>
<evidence type="ECO:0000256" key="5">
    <source>
        <dbReference type="ARBA" id="ARBA00022723"/>
    </source>
</evidence>
<dbReference type="Pfam" id="PF03853">
    <property type="entry name" value="YjeF_N"/>
    <property type="match status" value="1"/>
</dbReference>
<comment type="similarity">
    <text evidence="18">Belongs to the NnrE/AIBP family.</text>
</comment>
<comment type="catalytic activity">
    <reaction evidence="16 17 19">
        <text>(6S)-NADPHX + ADP = AMP + phosphate + NADPH + H(+)</text>
        <dbReference type="Rhea" id="RHEA:32235"/>
        <dbReference type="ChEBI" id="CHEBI:15378"/>
        <dbReference type="ChEBI" id="CHEBI:43474"/>
        <dbReference type="ChEBI" id="CHEBI:57783"/>
        <dbReference type="ChEBI" id="CHEBI:64076"/>
        <dbReference type="ChEBI" id="CHEBI:456215"/>
        <dbReference type="ChEBI" id="CHEBI:456216"/>
        <dbReference type="EC" id="4.2.1.136"/>
    </reaction>
</comment>
<evidence type="ECO:0000256" key="15">
    <source>
        <dbReference type="ARBA" id="ARBA00048238"/>
    </source>
</evidence>
<dbReference type="AlphaFoldDB" id="A0A0S7WKJ1"/>
<evidence type="ECO:0000256" key="3">
    <source>
        <dbReference type="ARBA" id="ARBA00006001"/>
    </source>
</evidence>
<evidence type="ECO:0000256" key="8">
    <source>
        <dbReference type="ARBA" id="ARBA00022857"/>
    </source>
</evidence>
<feature type="domain" description="YjeF N-terminal" evidence="21">
    <location>
        <begin position="9"/>
        <end position="220"/>
    </location>
</feature>
<comment type="catalytic activity">
    <reaction evidence="15 17 19">
        <text>(6S)-NADHX + ADP = AMP + phosphate + NADH + H(+)</text>
        <dbReference type="Rhea" id="RHEA:32223"/>
        <dbReference type="ChEBI" id="CHEBI:15378"/>
        <dbReference type="ChEBI" id="CHEBI:43474"/>
        <dbReference type="ChEBI" id="CHEBI:57945"/>
        <dbReference type="ChEBI" id="CHEBI:64074"/>
        <dbReference type="ChEBI" id="CHEBI:456215"/>
        <dbReference type="ChEBI" id="CHEBI:456216"/>
        <dbReference type="EC" id="4.2.1.136"/>
    </reaction>
</comment>
<comment type="function">
    <text evidence="17">Catalyzes the dehydration of the S-form of NAD(P)HX at the expense of ADP, which is converted to AMP. Together with NAD(P)HX epimerase, which catalyzes the epimerization of the S- and R-forms, the enzyme allows the repair of both epimers of NAD(P)HX, a damaged form of NAD(P)H that is a result of enzymatic or heat-dependent hydration.</text>
</comment>
<accession>A0A0S7WKJ1</accession>
<evidence type="ECO:0000256" key="10">
    <source>
        <dbReference type="ARBA" id="ARBA00023027"/>
    </source>
</evidence>
<dbReference type="EC" id="5.1.99.6" evidence="19"/>
<dbReference type="InterPro" id="IPR004443">
    <property type="entry name" value="YjeF_N_dom"/>
</dbReference>
<keyword evidence="8 17" id="KW-0521">NADP</keyword>
<feature type="domain" description="YjeF C-terminal" evidence="20">
    <location>
        <begin position="228"/>
        <end position="511"/>
    </location>
</feature>
<keyword evidence="6 17" id="KW-0547">Nucleotide-binding</keyword>
<comment type="cofactor">
    <cofactor evidence="17">
        <name>Mg(2+)</name>
        <dbReference type="ChEBI" id="CHEBI:18420"/>
    </cofactor>
</comment>
<evidence type="ECO:0000313" key="23">
    <source>
        <dbReference type="Proteomes" id="UP000051124"/>
    </source>
</evidence>
<dbReference type="PROSITE" id="PS51383">
    <property type="entry name" value="YJEF_C_3"/>
    <property type="match status" value="1"/>
</dbReference>
<name>A0A0S7WKJ1_UNCT6</name>